<evidence type="ECO:0000256" key="1">
    <source>
        <dbReference type="SAM" id="MobiDB-lite"/>
    </source>
</evidence>
<gene>
    <name evidence="2" type="ORF">ANN_13662</name>
</gene>
<feature type="region of interest" description="Disordered" evidence="1">
    <location>
        <begin position="15"/>
        <end position="83"/>
    </location>
</feature>
<keyword evidence="3" id="KW-1185">Reference proteome</keyword>
<reference evidence="2 3" key="1">
    <citation type="journal article" date="2022" name="Allergy">
        <title>Genome assembly and annotation of Periplaneta americana reveal a comprehensive cockroach allergen profile.</title>
        <authorList>
            <person name="Wang L."/>
            <person name="Xiong Q."/>
            <person name="Saelim N."/>
            <person name="Wang L."/>
            <person name="Nong W."/>
            <person name="Wan A.T."/>
            <person name="Shi M."/>
            <person name="Liu X."/>
            <person name="Cao Q."/>
            <person name="Hui J.H.L."/>
            <person name="Sookrung N."/>
            <person name="Leung T.F."/>
            <person name="Tungtrongchitr A."/>
            <person name="Tsui S.K.W."/>
        </authorList>
    </citation>
    <scope>NUCLEOTIDE SEQUENCE [LARGE SCALE GENOMIC DNA]</scope>
    <source>
        <strain evidence="2">PWHHKU_190912</strain>
    </source>
</reference>
<evidence type="ECO:0000313" key="3">
    <source>
        <dbReference type="Proteomes" id="UP001148838"/>
    </source>
</evidence>
<feature type="compositionally biased region" description="Polar residues" evidence="1">
    <location>
        <begin position="69"/>
        <end position="78"/>
    </location>
</feature>
<accession>A0ABQ8TMF7</accession>
<evidence type="ECO:0000313" key="2">
    <source>
        <dbReference type="EMBL" id="KAJ4446960.1"/>
    </source>
</evidence>
<sequence>MAGLYEMPLSELRDRVGRDEDFESEDEIPLASWKARLRDPPQAQSSTEPNHEFDPNSVNAPSLERYQRSTRNPTTCVSRTAKEHGSASARGILACSRKVLMLMWFVSFRCSRNDPHFAVPGGPALRDALRGVAEAGGAPTTITAVFWVRNLVRSPTRQPGRTV</sequence>
<proteinExistence type="predicted"/>
<dbReference type="Proteomes" id="UP001148838">
    <property type="component" value="Unassembled WGS sequence"/>
</dbReference>
<name>A0ABQ8TMF7_PERAM</name>
<organism evidence="2 3">
    <name type="scientific">Periplaneta americana</name>
    <name type="common">American cockroach</name>
    <name type="synonym">Blatta americana</name>
    <dbReference type="NCBI Taxonomy" id="6978"/>
    <lineage>
        <taxon>Eukaryota</taxon>
        <taxon>Metazoa</taxon>
        <taxon>Ecdysozoa</taxon>
        <taxon>Arthropoda</taxon>
        <taxon>Hexapoda</taxon>
        <taxon>Insecta</taxon>
        <taxon>Pterygota</taxon>
        <taxon>Neoptera</taxon>
        <taxon>Polyneoptera</taxon>
        <taxon>Dictyoptera</taxon>
        <taxon>Blattodea</taxon>
        <taxon>Blattoidea</taxon>
        <taxon>Blattidae</taxon>
        <taxon>Blattinae</taxon>
        <taxon>Periplaneta</taxon>
    </lineage>
</organism>
<dbReference type="EMBL" id="JAJSOF020000009">
    <property type="protein sequence ID" value="KAJ4446960.1"/>
    <property type="molecule type" value="Genomic_DNA"/>
</dbReference>
<protein>
    <submittedName>
        <fullName evidence="2">Uncharacterized protein</fullName>
    </submittedName>
</protein>
<comment type="caution">
    <text evidence="2">The sequence shown here is derived from an EMBL/GenBank/DDBJ whole genome shotgun (WGS) entry which is preliminary data.</text>
</comment>